<evidence type="ECO:0000313" key="3">
    <source>
        <dbReference type="Proteomes" id="UP000515297"/>
    </source>
</evidence>
<feature type="signal peptide" evidence="1">
    <location>
        <begin position="1"/>
        <end position="28"/>
    </location>
</feature>
<keyword evidence="1" id="KW-0732">Signal</keyword>
<dbReference type="InterPro" id="IPR047111">
    <property type="entry name" value="YbaP-like"/>
</dbReference>
<dbReference type="CDD" id="cd14789">
    <property type="entry name" value="Tiki"/>
    <property type="match status" value="1"/>
</dbReference>
<feature type="chain" id="PRO_5028974060" evidence="1">
    <location>
        <begin position="29"/>
        <end position="300"/>
    </location>
</feature>
<protein>
    <submittedName>
        <fullName evidence="2">TraB/GumN family protein</fullName>
    </submittedName>
</protein>
<dbReference type="PANTHER" id="PTHR40590">
    <property type="entry name" value="CYTOPLASMIC PROTEIN-RELATED"/>
    <property type="match status" value="1"/>
</dbReference>
<dbReference type="PANTHER" id="PTHR40590:SF1">
    <property type="entry name" value="CYTOPLASMIC PROTEIN"/>
    <property type="match status" value="1"/>
</dbReference>
<dbReference type="Pfam" id="PF01963">
    <property type="entry name" value="TraB_PrgY_gumN"/>
    <property type="match status" value="1"/>
</dbReference>
<sequence length="300" mass="31993">MSALPSFMRGFRLASLALLAAACGTADAPSGEPALYRIDAPGAAQDAEPAGWLFGTIHALPPDSRWRRPAIDDALRDSGVLMVEIADLDPAAVRETFARLSIDTSLPPLEQRVSPEYRDELAELLNEAGVGAQQFRTVESWAAAISLSALVQAQSGIDPAAGVDRSLVAGYVPRPVQGLETVEQQLAIFDRLDDDAQQDLLESMLTEEDSDPREMTDAWLAGDTQALAGLMDMGLGDSDADRSLRQALLTNRNRRWTGPIVAAMESGQQPFVAVGAGHIGGSDGLIALLEARGWRVSPVH</sequence>
<evidence type="ECO:0000256" key="1">
    <source>
        <dbReference type="SAM" id="SignalP"/>
    </source>
</evidence>
<gene>
    <name evidence="2" type="ORF">H4O24_09385</name>
</gene>
<reference evidence="2 3" key="1">
    <citation type="submission" date="2020-08" db="EMBL/GenBank/DDBJ databases">
        <authorList>
            <person name="Liu G."/>
            <person name="Sun C."/>
        </authorList>
    </citation>
    <scope>NUCLEOTIDE SEQUENCE [LARGE SCALE GENOMIC DNA]</scope>
    <source>
        <strain evidence="2 3">OT19</strain>
    </source>
</reference>
<dbReference type="InterPro" id="IPR002816">
    <property type="entry name" value="TraB/PrgY/GumN_fam"/>
</dbReference>
<proteinExistence type="predicted"/>
<dbReference type="Proteomes" id="UP000515297">
    <property type="component" value="Chromosome"/>
</dbReference>
<organism evidence="2 3">
    <name type="scientific">Croceicoccus marinus</name>
    <dbReference type="NCBI Taxonomy" id="450378"/>
    <lineage>
        <taxon>Bacteria</taxon>
        <taxon>Pseudomonadati</taxon>
        <taxon>Pseudomonadota</taxon>
        <taxon>Alphaproteobacteria</taxon>
        <taxon>Sphingomonadales</taxon>
        <taxon>Erythrobacteraceae</taxon>
        <taxon>Croceicoccus</taxon>
    </lineage>
</organism>
<dbReference type="EMBL" id="CP060052">
    <property type="protein sequence ID" value="QNE04209.1"/>
    <property type="molecule type" value="Genomic_DNA"/>
</dbReference>
<dbReference type="AlphaFoldDB" id="A0A7G6VR44"/>
<name>A0A7G6VR44_9SPHN</name>
<accession>A0A7G6VR44</accession>
<evidence type="ECO:0000313" key="2">
    <source>
        <dbReference type="EMBL" id="QNE04209.1"/>
    </source>
</evidence>
<dbReference type="RefSeq" id="WP_185883510.1">
    <property type="nucleotide sequence ID" value="NZ_CP060052.1"/>
</dbReference>